<gene>
    <name evidence="1" type="ORF">HD595_000060</name>
</gene>
<dbReference type="RefSeq" id="WP_253764916.1">
    <property type="nucleotide sequence ID" value="NZ_BAAAVE010000001.1"/>
</dbReference>
<sequence length="63" mass="7198">MTLLGAWGRDGDRADRIAWEADEARVTPEVTAHHTGLWAMAWRARSARWLLRNRRTLVNALTA</sequence>
<protein>
    <submittedName>
        <fullName evidence="1">Uncharacterized protein</fullName>
    </submittedName>
</protein>
<proteinExistence type="predicted"/>
<dbReference type="Proteomes" id="UP001320766">
    <property type="component" value="Unassembled WGS sequence"/>
</dbReference>
<reference evidence="1 2" key="1">
    <citation type="submission" date="2022-06" db="EMBL/GenBank/DDBJ databases">
        <title>Sequencing the genomes of 1000 actinobacteria strains.</title>
        <authorList>
            <person name="Klenk H.-P."/>
        </authorList>
    </citation>
    <scope>NUCLEOTIDE SEQUENCE [LARGE SCALE GENOMIC DNA]</scope>
    <source>
        <strain evidence="1 2">DSM 44170</strain>
    </source>
</reference>
<evidence type="ECO:0000313" key="2">
    <source>
        <dbReference type="Proteomes" id="UP001320766"/>
    </source>
</evidence>
<keyword evidence="2" id="KW-1185">Reference proteome</keyword>
<accession>A0ABT1JQD5</accession>
<organism evidence="1 2">
    <name type="scientific">Nonomuraea roseoviolacea subsp. carminata</name>
    <dbReference type="NCBI Taxonomy" id="160689"/>
    <lineage>
        <taxon>Bacteria</taxon>
        <taxon>Bacillati</taxon>
        <taxon>Actinomycetota</taxon>
        <taxon>Actinomycetes</taxon>
        <taxon>Streptosporangiales</taxon>
        <taxon>Streptosporangiaceae</taxon>
        <taxon>Nonomuraea</taxon>
    </lineage>
</organism>
<name>A0ABT1JQD5_9ACTN</name>
<comment type="caution">
    <text evidence="1">The sequence shown here is derived from an EMBL/GenBank/DDBJ whole genome shotgun (WGS) entry which is preliminary data.</text>
</comment>
<dbReference type="EMBL" id="JAMZEC010000001">
    <property type="protein sequence ID" value="MCP2343938.1"/>
    <property type="molecule type" value="Genomic_DNA"/>
</dbReference>
<evidence type="ECO:0000313" key="1">
    <source>
        <dbReference type="EMBL" id="MCP2343938.1"/>
    </source>
</evidence>